<dbReference type="InterPro" id="IPR050312">
    <property type="entry name" value="IolE/XylAMocC-like"/>
</dbReference>
<keyword evidence="3" id="KW-1185">Reference proteome</keyword>
<feature type="region of interest" description="Disordered" evidence="1">
    <location>
        <begin position="136"/>
        <end position="162"/>
    </location>
</feature>
<reference evidence="2 3" key="1">
    <citation type="submission" date="2022-09" db="EMBL/GenBank/DDBJ databases">
        <title>Enrichment on poylsaccharides allowed isolation of novel metabolic and taxonomic groups of Haloarchaea.</title>
        <authorList>
            <person name="Sorokin D.Y."/>
            <person name="Elcheninov A.G."/>
            <person name="Khizhniak T.V."/>
            <person name="Kolganova T.V."/>
            <person name="Kublanov I.V."/>
        </authorList>
    </citation>
    <scope>NUCLEOTIDE SEQUENCE [LARGE SCALE GENOMIC DNA]</scope>
    <source>
        <strain evidence="2 3">AArc-m2/3/4</strain>
    </source>
</reference>
<evidence type="ECO:0000313" key="2">
    <source>
        <dbReference type="EMBL" id="MCU4973788.1"/>
    </source>
</evidence>
<evidence type="ECO:0000313" key="3">
    <source>
        <dbReference type="Proteomes" id="UP001320972"/>
    </source>
</evidence>
<evidence type="ECO:0000256" key="1">
    <source>
        <dbReference type="SAM" id="MobiDB-lite"/>
    </source>
</evidence>
<dbReference type="PANTHER" id="PTHR12110">
    <property type="entry name" value="HYDROXYPYRUVATE ISOMERASE"/>
    <property type="match status" value="1"/>
</dbReference>
<dbReference type="SUPFAM" id="SSF51658">
    <property type="entry name" value="Xylose isomerase-like"/>
    <property type="match status" value="1"/>
</dbReference>
<dbReference type="EMBL" id="JAOPKB010000008">
    <property type="protein sequence ID" value="MCU4973788.1"/>
    <property type="molecule type" value="Genomic_DNA"/>
</dbReference>
<dbReference type="Gene3D" id="3.20.20.150">
    <property type="entry name" value="Divalent-metal-dependent TIM barrel enzymes"/>
    <property type="match status" value="1"/>
</dbReference>
<protein>
    <submittedName>
        <fullName evidence="2">TIM barrel protein</fullName>
    </submittedName>
</protein>
<proteinExistence type="predicted"/>
<feature type="compositionally biased region" description="Acidic residues" evidence="1">
    <location>
        <begin position="139"/>
        <end position="162"/>
    </location>
</feature>
<name>A0ABT2QFT4_9EURY</name>
<dbReference type="RefSeq" id="WP_338008132.1">
    <property type="nucleotide sequence ID" value="NZ_JAOPKB010000008.1"/>
</dbReference>
<comment type="caution">
    <text evidence="2">The sequence shown here is derived from an EMBL/GenBank/DDBJ whole genome shotgun (WGS) entry which is preliminary data.</text>
</comment>
<sequence length="287" mass="30685">MIRTAIQLQTFRSLPETLPETISRVGTTALEGVELPALNGTPPADVADALEETDLDVVAAHVSLEELETEYETVLEAYETIDCSRLVVKRDDDGAFDSVDDVDATAQRLSTLASRLADDGFELLYHNGTAEFASLEGGSDGEFDVESGSELDSQPEIEPEPEPETAYDAFVTATDEAVGFELDTGLATYAGVDPSVVLARHPGRIPVVHLTDAVAGGEATRRVELGAGELAVENCVETAREAGVEWLVYEHVRTSDPLDSLTHAATKLPMLSERSLSDSHPDPASTD</sequence>
<dbReference type="InterPro" id="IPR036237">
    <property type="entry name" value="Xyl_isomerase-like_sf"/>
</dbReference>
<dbReference type="Proteomes" id="UP001320972">
    <property type="component" value="Unassembled WGS sequence"/>
</dbReference>
<gene>
    <name evidence="2" type="ORF">OB955_13700</name>
</gene>
<dbReference type="PANTHER" id="PTHR12110:SF41">
    <property type="entry name" value="INOSOSE DEHYDRATASE"/>
    <property type="match status" value="1"/>
</dbReference>
<organism evidence="2 3">
    <name type="scientific">Natronoglomus mannanivorans</name>
    <dbReference type="NCBI Taxonomy" id="2979990"/>
    <lineage>
        <taxon>Archaea</taxon>
        <taxon>Methanobacteriati</taxon>
        <taxon>Methanobacteriota</taxon>
        <taxon>Stenosarchaea group</taxon>
        <taxon>Halobacteria</taxon>
        <taxon>Halobacteriales</taxon>
        <taxon>Natrialbaceae</taxon>
        <taxon>Natronoglomus</taxon>
    </lineage>
</organism>
<accession>A0ABT2QFT4</accession>